<evidence type="ECO:0000256" key="2">
    <source>
        <dbReference type="ARBA" id="ARBA00022475"/>
    </source>
</evidence>
<sequence>MNLQLDRYADLNTPVHRWDPRCKIIALMALIFSFSFIQDLRLIPVMFATSAVLYAMAGLPLSFLLTRMRVPGFFLFMMGFILPFFSGETVLWHLGPLAIRQEGCLDFVLIASKFMCILTVSFVIFGTTPFITTVKAMRSLGLPYILADMTLFAYRYLFEIGENLKTMQTSMRLRGFRSGPRKMATLAALAGTILVRSYEQSDRVYKAMVLRGYGQPGSFMENFQPNYSRGYAGLVTAITVAAIFVAAQILLHSQTGV</sequence>
<feature type="transmembrane region" description="Helical" evidence="6">
    <location>
        <begin position="21"/>
        <end position="37"/>
    </location>
</feature>
<feature type="transmembrane region" description="Helical" evidence="6">
    <location>
        <begin position="43"/>
        <end position="66"/>
    </location>
</feature>
<evidence type="ECO:0000256" key="3">
    <source>
        <dbReference type="ARBA" id="ARBA00022692"/>
    </source>
</evidence>
<keyword evidence="5 6" id="KW-0472">Membrane</keyword>
<reference evidence="7 8" key="1">
    <citation type="submission" date="2019-07" db="EMBL/GenBank/DDBJ databases">
        <title>Genomic Encyclopedia of Type Strains, Phase I: the one thousand microbial genomes (KMG-I) project.</title>
        <authorList>
            <person name="Kyrpides N."/>
        </authorList>
    </citation>
    <scope>NUCLEOTIDE SEQUENCE [LARGE SCALE GENOMIC DNA]</scope>
    <source>
        <strain evidence="7 8">DSM 6562</strain>
    </source>
</reference>
<dbReference type="CDD" id="cd16914">
    <property type="entry name" value="EcfT"/>
    <property type="match status" value="1"/>
</dbReference>
<keyword evidence="3 6" id="KW-0812">Transmembrane</keyword>
<keyword evidence="2" id="KW-1003">Cell membrane</keyword>
<keyword evidence="4 6" id="KW-1133">Transmembrane helix</keyword>
<dbReference type="EMBL" id="VNHM01000002">
    <property type="protein sequence ID" value="TYO97425.1"/>
    <property type="molecule type" value="Genomic_DNA"/>
</dbReference>
<organism evidence="7 8">
    <name type="scientific">Desulfallas thermosapovorans DSM 6562</name>
    <dbReference type="NCBI Taxonomy" id="1121431"/>
    <lineage>
        <taxon>Bacteria</taxon>
        <taxon>Bacillati</taxon>
        <taxon>Bacillota</taxon>
        <taxon>Clostridia</taxon>
        <taxon>Eubacteriales</taxon>
        <taxon>Desulfallaceae</taxon>
        <taxon>Desulfallas</taxon>
    </lineage>
</organism>
<dbReference type="PANTHER" id="PTHR34857:SF2">
    <property type="entry name" value="SLL0384 PROTEIN"/>
    <property type="match status" value="1"/>
</dbReference>
<dbReference type="NCBIfam" id="TIGR02454">
    <property type="entry name" value="ECF_T_CbiQ"/>
    <property type="match status" value="1"/>
</dbReference>
<proteinExistence type="predicted"/>
<feature type="transmembrane region" description="Helical" evidence="6">
    <location>
        <begin position="107"/>
        <end position="128"/>
    </location>
</feature>
<dbReference type="InterPro" id="IPR051611">
    <property type="entry name" value="ECF_transporter_component"/>
</dbReference>
<evidence type="ECO:0000256" key="6">
    <source>
        <dbReference type="SAM" id="Phobius"/>
    </source>
</evidence>
<evidence type="ECO:0000313" key="7">
    <source>
        <dbReference type="EMBL" id="TYO97425.1"/>
    </source>
</evidence>
<dbReference type="Pfam" id="PF02361">
    <property type="entry name" value="CbiQ"/>
    <property type="match status" value="1"/>
</dbReference>
<accession>A0A5S4ZWM6</accession>
<keyword evidence="8" id="KW-1185">Reference proteome</keyword>
<dbReference type="AlphaFoldDB" id="A0A5S4ZWM6"/>
<evidence type="ECO:0000256" key="5">
    <source>
        <dbReference type="ARBA" id="ARBA00023136"/>
    </source>
</evidence>
<evidence type="ECO:0000313" key="8">
    <source>
        <dbReference type="Proteomes" id="UP000323166"/>
    </source>
</evidence>
<evidence type="ECO:0000256" key="1">
    <source>
        <dbReference type="ARBA" id="ARBA00004651"/>
    </source>
</evidence>
<feature type="transmembrane region" description="Helical" evidence="6">
    <location>
        <begin position="230"/>
        <end position="251"/>
    </location>
</feature>
<feature type="transmembrane region" description="Helical" evidence="6">
    <location>
        <begin position="73"/>
        <end position="95"/>
    </location>
</feature>
<dbReference type="InterPro" id="IPR003339">
    <property type="entry name" value="ABC/ECF_trnsptr_transmembrane"/>
</dbReference>
<dbReference type="Proteomes" id="UP000323166">
    <property type="component" value="Unassembled WGS sequence"/>
</dbReference>
<dbReference type="GO" id="GO:0043190">
    <property type="term" value="C:ATP-binding cassette (ABC) transporter complex"/>
    <property type="evidence" value="ECO:0007669"/>
    <property type="project" value="InterPro"/>
</dbReference>
<dbReference type="InterPro" id="IPR012809">
    <property type="entry name" value="ECF_CbiQ"/>
</dbReference>
<gene>
    <name evidence="7" type="ORF">LX24_00620</name>
</gene>
<comment type="subcellular location">
    <subcellularLocation>
        <location evidence="1">Cell membrane</location>
        <topology evidence="1">Multi-pass membrane protein</topology>
    </subcellularLocation>
</comment>
<evidence type="ECO:0000256" key="4">
    <source>
        <dbReference type="ARBA" id="ARBA00022989"/>
    </source>
</evidence>
<dbReference type="RefSeq" id="WP_166510663.1">
    <property type="nucleotide sequence ID" value="NZ_VNHM01000002.1"/>
</dbReference>
<protein>
    <submittedName>
        <fullName evidence="7">Cobalt/nickel transport system permease protein</fullName>
    </submittedName>
</protein>
<comment type="caution">
    <text evidence="7">The sequence shown here is derived from an EMBL/GenBank/DDBJ whole genome shotgun (WGS) entry which is preliminary data.</text>
</comment>
<dbReference type="PANTHER" id="PTHR34857">
    <property type="entry name" value="SLL0384 PROTEIN"/>
    <property type="match status" value="1"/>
</dbReference>
<name>A0A5S4ZWM6_9FIRM</name>
<dbReference type="GO" id="GO:0006824">
    <property type="term" value="P:cobalt ion transport"/>
    <property type="evidence" value="ECO:0007669"/>
    <property type="project" value="InterPro"/>
</dbReference>